<protein>
    <submittedName>
        <fullName evidence="9">QacE family quaternary ammonium compound efflux SMR transporter</fullName>
    </submittedName>
</protein>
<evidence type="ECO:0000256" key="1">
    <source>
        <dbReference type="ARBA" id="ARBA00004651"/>
    </source>
</evidence>
<dbReference type="RefSeq" id="WP_165233189.1">
    <property type="nucleotide sequence ID" value="NZ_CP049257.1"/>
</dbReference>
<comment type="similarity">
    <text evidence="7">Belongs to the drug/metabolite transporter (DMT) superfamily. Small multidrug resistance (SMR) (TC 2.A.7.1) family.</text>
</comment>
<evidence type="ECO:0000256" key="8">
    <source>
        <dbReference type="SAM" id="Phobius"/>
    </source>
</evidence>
<feature type="transmembrane region" description="Helical" evidence="8">
    <location>
        <begin position="84"/>
        <end position="102"/>
    </location>
</feature>
<dbReference type="GO" id="GO:0005886">
    <property type="term" value="C:plasma membrane"/>
    <property type="evidence" value="ECO:0007669"/>
    <property type="project" value="UniProtKB-SubCell"/>
</dbReference>
<keyword evidence="3" id="KW-1003">Cell membrane</keyword>
<keyword evidence="10" id="KW-1185">Reference proteome</keyword>
<keyword evidence="2" id="KW-0813">Transport</keyword>
<dbReference type="Pfam" id="PF00893">
    <property type="entry name" value="Multi_Drug_Res"/>
    <property type="match status" value="1"/>
</dbReference>
<gene>
    <name evidence="9" type="ORF">G5V58_12775</name>
</gene>
<comment type="subcellular location">
    <subcellularLocation>
        <location evidence="1 7">Cell membrane</location>
        <topology evidence="1 7">Multi-pass membrane protein</topology>
    </subcellularLocation>
</comment>
<evidence type="ECO:0000256" key="7">
    <source>
        <dbReference type="RuleBase" id="RU003942"/>
    </source>
</evidence>
<dbReference type="GO" id="GO:0022857">
    <property type="term" value="F:transmembrane transporter activity"/>
    <property type="evidence" value="ECO:0007669"/>
    <property type="project" value="InterPro"/>
</dbReference>
<accession>A0A6G6WEQ2</accession>
<keyword evidence="6 8" id="KW-0472">Membrane</keyword>
<dbReference type="Proteomes" id="UP000502996">
    <property type="component" value="Chromosome"/>
</dbReference>
<dbReference type="PANTHER" id="PTHR30561">
    <property type="entry name" value="SMR FAMILY PROTON-DEPENDENT DRUG EFFLUX TRANSPORTER SUGE"/>
    <property type="match status" value="1"/>
</dbReference>
<dbReference type="InterPro" id="IPR045324">
    <property type="entry name" value="Small_multidrug_res"/>
</dbReference>
<evidence type="ECO:0000313" key="10">
    <source>
        <dbReference type="Proteomes" id="UP000502996"/>
    </source>
</evidence>
<feature type="transmembrane region" description="Helical" evidence="8">
    <location>
        <begin position="56"/>
        <end position="78"/>
    </location>
</feature>
<dbReference type="PANTHER" id="PTHR30561:SF1">
    <property type="entry name" value="MULTIDRUG TRANSPORTER EMRE"/>
    <property type="match status" value="1"/>
</dbReference>
<reference evidence="9 10" key="1">
    <citation type="submission" date="2020-02" db="EMBL/GenBank/DDBJ databases">
        <title>Full genome sequence of Nocardioides sp. R-3366.</title>
        <authorList>
            <person name="Im W.-T."/>
        </authorList>
    </citation>
    <scope>NUCLEOTIDE SEQUENCE [LARGE SCALE GENOMIC DNA]</scope>
    <source>
        <strain evidence="9 10">R-3366</strain>
    </source>
</reference>
<feature type="transmembrane region" description="Helical" evidence="8">
    <location>
        <begin position="29"/>
        <end position="49"/>
    </location>
</feature>
<dbReference type="SUPFAM" id="SSF103481">
    <property type="entry name" value="Multidrug resistance efflux transporter EmrE"/>
    <property type="match status" value="1"/>
</dbReference>
<keyword evidence="5 8" id="KW-1133">Transmembrane helix</keyword>
<dbReference type="Gene3D" id="1.10.3730.20">
    <property type="match status" value="1"/>
</dbReference>
<evidence type="ECO:0000256" key="4">
    <source>
        <dbReference type="ARBA" id="ARBA00022692"/>
    </source>
</evidence>
<evidence type="ECO:0000256" key="3">
    <source>
        <dbReference type="ARBA" id="ARBA00022475"/>
    </source>
</evidence>
<sequence length="103" mass="10521">MSWVYLIGAILTEVAGTLSLRVAAGGRRGWYVVVVGGYVVSFVLLAAALQEGLGIGVAYGIWTALGVALTAVLSNALFGEPLTRTMVLGMGLVVVGVALLELG</sequence>
<organism evidence="9 10">
    <name type="scientific">Nocardioides anomalus</name>
    <dbReference type="NCBI Taxonomy" id="2712223"/>
    <lineage>
        <taxon>Bacteria</taxon>
        <taxon>Bacillati</taxon>
        <taxon>Actinomycetota</taxon>
        <taxon>Actinomycetes</taxon>
        <taxon>Propionibacteriales</taxon>
        <taxon>Nocardioidaceae</taxon>
        <taxon>Nocardioides</taxon>
    </lineage>
</organism>
<name>A0A6G6WEQ2_9ACTN</name>
<dbReference type="InterPro" id="IPR000390">
    <property type="entry name" value="Small_drug/metabolite_transptr"/>
</dbReference>
<evidence type="ECO:0000256" key="6">
    <source>
        <dbReference type="ARBA" id="ARBA00023136"/>
    </source>
</evidence>
<dbReference type="EMBL" id="CP049257">
    <property type="protein sequence ID" value="QIG43520.1"/>
    <property type="molecule type" value="Genomic_DNA"/>
</dbReference>
<evidence type="ECO:0000313" key="9">
    <source>
        <dbReference type="EMBL" id="QIG43520.1"/>
    </source>
</evidence>
<dbReference type="InterPro" id="IPR037185">
    <property type="entry name" value="EmrE-like"/>
</dbReference>
<dbReference type="KEGG" id="nano:G5V58_12775"/>
<evidence type="ECO:0000256" key="2">
    <source>
        <dbReference type="ARBA" id="ARBA00022448"/>
    </source>
</evidence>
<dbReference type="AlphaFoldDB" id="A0A6G6WEQ2"/>
<evidence type="ECO:0000256" key="5">
    <source>
        <dbReference type="ARBA" id="ARBA00022989"/>
    </source>
</evidence>
<proteinExistence type="inferred from homology"/>
<keyword evidence="4 7" id="KW-0812">Transmembrane</keyword>